<feature type="repeat" description="WD" evidence="7">
    <location>
        <begin position="60"/>
        <end position="101"/>
    </location>
</feature>
<name>A0A9W9CT45_9PEZI</name>
<dbReference type="InterPro" id="IPR019775">
    <property type="entry name" value="WD40_repeat_CS"/>
</dbReference>
<evidence type="ECO:0000256" key="3">
    <source>
        <dbReference type="ARBA" id="ARBA00022737"/>
    </source>
</evidence>
<evidence type="ECO:0000313" key="8">
    <source>
        <dbReference type="EMBL" id="KAJ4385993.1"/>
    </source>
</evidence>
<dbReference type="PROSITE" id="PS50294">
    <property type="entry name" value="WD_REPEATS_REGION"/>
    <property type="match status" value="2"/>
</dbReference>
<dbReference type="PROSITE" id="PS50082">
    <property type="entry name" value="WD_REPEATS_2"/>
    <property type="match status" value="2"/>
</dbReference>
<evidence type="ECO:0000313" key="9">
    <source>
        <dbReference type="Proteomes" id="UP001140453"/>
    </source>
</evidence>
<dbReference type="AlphaFoldDB" id="A0A9W9CT45"/>
<dbReference type="GO" id="GO:0000387">
    <property type="term" value="P:spliceosomal snRNP assembly"/>
    <property type="evidence" value="ECO:0007669"/>
    <property type="project" value="TreeGrafter"/>
</dbReference>
<evidence type="ECO:0000256" key="1">
    <source>
        <dbReference type="ARBA" id="ARBA00022574"/>
    </source>
</evidence>
<keyword evidence="4" id="KW-0508">mRNA splicing</keyword>
<keyword evidence="3" id="KW-0677">Repeat</keyword>
<dbReference type="EMBL" id="JAPEVB010000006">
    <property type="protein sequence ID" value="KAJ4385993.1"/>
    <property type="molecule type" value="Genomic_DNA"/>
</dbReference>
<feature type="repeat" description="WD" evidence="7">
    <location>
        <begin position="303"/>
        <end position="335"/>
    </location>
</feature>
<dbReference type="PANTHER" id="PTHR19877">
    <property type="entry name" value="EUKARYOTIC TRANSLATION INITIATION FACTOR 3 SUBUNIT I"/>
    <property type="match status" value="1"/>
</dbReference>
<evidence type="ECO:0000256" key="7">
    <source>
        <dbReference type="PROSITE-ProRule" id="PRU00221"/>
    </source>
</evidence>
<dbReference type="SUPFAM" id="SSF50978">
    <property type="entry name" value="WD40 repeat-like"/>
    <property type="match status" value="1"/>
</dbReference>
<dbReference type="SMART" id="SM00320">
    <property type="entry name" value="WD40"/>
    <property type="match status" value="5"/>
</dbReference>
<dbReference type="InterPro" id="IPR036322">
    <property type="entry name" value="WD40_repeat_dom_sf"/>
</dbReference>
<comment type="similarity">
    <text evidence="5">Belongs to the WD repeat STRAP family.</text>
</comment>
<keyword evidence="2" id="KW-0507">mRNA processing</keyword>
<dbReference type="InterPro" id="IPR001680">
    <property type="entry name" value="WD40_rpt"/>
</dbReference>
<proteinExistence type="inferred from homology"/>
<protein>
    <recommendedName>
        <fullName evidence="6">Serine-threonine kinase receptor-associated protein</fullName>
    </recommendedName>
</protein>
<keyword evidence="1 7" id="KW-0853">WD repeat</keyword>
<keyword evidence="9" id="KW-1185">Reference proteome</keyword>
<dbReference type="PANTHER" id="PTHR19877:SF13">
    <property type="entry name" value="SERINE-THREONINE KINASE RECEPTOR-ASSOCIATED PROTEIN"/>
    <property type="match status" value="1"/>
</dbReference>
<dbReference type="Pfam" id="PF00400">
    <property type="entry name" value="WD40"/>
    <property type="match status" value="2"/>
</dbReference>
<reference evidence="8" key="1">
    <citation type="submission" date="2022-10" db="EMBL/GenBank/DDBJ databases">
        <title>Tapping the CABI collections for fungal endophytes: first genome assemblies for Collariella, Neodidymelliopsis, Ascochyta clinopodiicola, Didymella pomorum, Didymosphaeria variabile, Neocosmospora piperis and Neocucurbitaria cava.</title>
        <authorList>
            <person name="Hill R."/>
        </authorList>
    </citation>
    <scope>NUCLEOTIDE SEQUENCE</scope>
    <source>
        <strain evidence="8">IMI 355082</strain>
    </source>
</reference>
<evidence type="ECO:0000256" key="4">
    <source>
        <dbReference type="ARBA" id="ARBA00023187"/>
    </source>
</evidence>
<dbReference type="OrthoDB" id="408728at2759"/>
<organism evidence="8 9">
    <name type="scientific">Gnomoniopsis smithogilvyi</name>
    <dbReference type="NCBI Taxonomy" id="1191159"/>
    <lineage>
        <taxon>Eukaryota</taxon>
        <taxon>Fungi</taxon>
        <taxon>Dikarya</taxon>
        <taxon>Ascomycota</taxon>
        <taxon>Pezizomycotina</taxon>
        <taxon>Sordariomycetes</taxon>
        <taxon>Sordariomycetidae</taxon>
        <taxon>Diaporthales</taxon>
        <taxon>Gnomoniaceae</taxon>
        <taxon>Gnomoniopsis</taxon>
    </lineage>
</organism>
<dbReference type="InterPro" id="IPR015943">
    <property type="entry name" value="WD40/YVTN_repeat-like_dom_sf"/>
</dbReference>
<evidence type="ECO:0000256" key="2">
    <source>
        <dbReference type="ARBA" id="ARBA00022664"/>
    </source>
</evidence>
<evidence type="ECO:0000256" key="5">
    <source>
        <dbReference type="ARBA" id="ARBA00038394"/>
    </source>
</evidence>
<dbReference type="Gene3D" id="2.130.10.10">
    <property type="entry name" value="YVTN repeat-like/Quinoprotein amine dehydrogenase"/>
    <property type="match status" value="1"/>
</dbReference>
<dbReference type="Proteomes" id="UP001140453">
    <property type="component" value="Unassembled WGS sequence"/>
</dbReference>
<sequence length="356" mass="39600">MANGEPRQYLPLTCHGHSRPVPHLSFSSLEGDEEYFIISACKDGNPMLRHGKTGDWIGTFIGHKGATWQAKLSPDNSTAASASADFSVKVWDTHSGEMQLVLQHDHVARTIAFPPHNNDVVATGGHEKILRIWGLKVQDYAGLEDVTTEKNGTSSVVHVPHKRAFQIGQVHSDTIKSIVWTNEVIIVTAAGKQLRWHNADTRECFKEQTFDDEIKSCEVAFLDPRYSSPSDLGDGRPVLCVAAGKSVFFFSTSENPEELKRFHLKHGVASVGLDLKGRKFVVGEEPGTWARVYDWDGKEIDVMKGHHGPIWCIQFSPDGKLYATGSEDGTIRMWKNCDEDYGLWRDRSTAAAERAD</sequence>
<dbReference type="PROSITE" id="PS00678">
    <property type="entry name" value="WD_REPEATS_1"/>
    <property type="match status" value="1"/>
</dbReference>
<evidence type="ECO:0000256" key="6">
    <source>
        <dbReference type="ARBA" id="ARBA00040390"/>
    </source>
</evidence>
<gene>
    <name evidence="8" type="ORF">N0V93_008884</name>
</gene>
<dbReference type="GO" id="GO:0032797">
    <property type="term" value="C:SMN complex"/>
    <property type="evidence" value="ECO:0007669"/>
    <property type="project" value="TreeGrafter"/>
</dbReference>
<accession>A0A9W9CT45</accession>
<comment type="caution">
    <text evidence="8">The sequence shown here is derived from an EMBL/GenBank/DDBJ whole genome shotgun (WGS) entry which is preliminary data.</text>
</comment>
<dbReference type="GO" id="GO:0003723">
    <property type="term" value="F:RNA binding"/>
    <property type="evidence" value="ECO:0007669"/>
    <property type="project" value="TreeGrafter"/>
</dbReference>